<reference evidence="2" key="1">
    <citation type="submission" date="2016-10" db="EMBL/GenBank/DDBJ databases">
        <authorList>
            <person name="Varghese N."/>
            <person name="Submissions S."/>
        </authorList>
    </citation>
    <scope>NUCLEOTIDE SEQUENCE [LARGE SCALE GENOMIC DNA]</scope>
    <source>
        <strain evidence="2">CGMCC 4.7042</strain>
    </source>
</reference>
<name>A0A1G9TTH0_9ACTN</name>
<dbReference type="GeneID" id="96657112"/>
<dbReference type="EMBL" id="FNHI01000009">
    <property type="protein sequence ID" value="SDM51027.1"/>
    <property type="molecule type" value="Genomic_DNA"/>
</dbReference>
<evidence type="ECO:0000313" key="1">
    <source>
        <dbReference type="EMBL" id="SDM51027.1"/>
    </source>
</evidence>
<protein>
    <submittedName>
        <fullName evidence="1">Uncharacterized protein</fullName>
    </submittedName>
</protein>
<dbReference type="AlphaFoldDB" id="A0A1G9TTH0"/>
<accession>A0A1G9TTH0</accession>
<evidence type="ECO:0000313" key="2">
    <source>
        <dbReference type="Proteomes" id="UP000199063"/>
    </source>
</evidence>
<sequence length="58" mass="6462">MLKSTVILAIQHLRTAPETEGTGRHRGRRATERLGFLNIPGHGKHRRDLTIDLHANAA</sequence>
<proteinExistence type="predicted"/>
<dbReference type="Proteomes" id="UP000199063">
    <property type="component" value="Unassembled WGS sequence"/>
</dbReference>
<organism evidence="1 2">
    <name type="scientific">Streptomyces wuyuanensis</name>
    <dbReference type="NCBI Taxonomy" id="1196353"/>
    <lineage>
        <taxon>Bacteria</taxon>
        <taxon>Bacillati</taxon>
        <taxon>Actinomycetota</taxon>
        <taxon>Actinomycetes</taxon>
        <taxon>Kitasatosporales</taxon>
        <taxon>Streptomycetaceae</taxon>
        <taxon>Streptomyces</taxon>
    </lineage>
</organism>
<keyword evidence="2" id="KW-1185">Reference proteome</keyword>
<gene>
    <name evidence="1" type="ORF">SAMN05444921_109102</name>
</gene>
<dbReference type="RefSeq" id="WP_167746017.1">
    <property type="nucleotide sequence ID" value="NZ_FNHI01000009.1"/>
</dbReference>